<name>A0A0F9UJS0_9ZZZZ</name>
<organism evidence="1">
    <name type="scientific">marine sediment metagenome</name>
    <dbReference type="NCBI Taxonomy" id="412755"/>
    <lineage>
        <taxon>unclassified sequences</taxon>
        <taxon>metagenomes</taxon>
        <taxon>ecological metagenomes</taxon>
    </lineage>
</organism>
<proteinExistence type="predicted"/>
<evidence type="ECO:0000313" key="1">
    <source>
        <dbReference type="EMBL" id="KKN87617.1"/>
    </source>
</evidence>
<gene>
    <name evidence="1" type="ORF">LCGC14_0256610</name>
</gene>
<reference evidence="1" key="1">
    <citation type="journal article" date="2015" name="Nature">
        <title>Complex archaea that bridge the gap between prokaryotes and eukaryotes.</title>
        <authorList>
            <person name="Spang A."/>
            <person name="Saw J.H."/>
            <person name="Jorgensen S.L."/>
            <person name="Zaremba-Niedzwiedzka K."/>
            <person name="Martijn J."/>
            <person name="Lind A.E."/>
            <person name="van Eijk R."/>
            <person name="Schleper C."/>
            <person name="Guy L."/>
            <person name="Ettema T.J."/>
        </authorList>
    </citation>
    <scope>NUCLEOTIDE SEQUENCE</scope>
</reference>
<dbReference type="EMBL" id="LAZR01000136">
    <property type="protein sequence ID" value="KKN87617.1"/>
    <property type="molecule type" value="Genomic_DNA"/>
</dbReference>
<protein>
    <submittedName>
        <fullName evidence="1">Uncharacterized protein</fullName>
    </submittedName>
</protein>
<comment type="caution">
    <text evidence="1">The sequence shown here is derived from an EMBL/GenBank/DDBJ whole genome shotgun (WGS) entry which is preliminary data.</text>
</comment>
<dbReference type="AlphaFoldDB" id="A0A0F9UJS0"/>
<accession>A0A0F9UJS0</accession>
<sequence>MKLKAVCQALPFASAANLGGLALPSRTHKKLYVSAGMTSLKIINTKQREQTPLNCIQFQA</sequence>